<feature type="domain" description="6-phosphogluconate dehydrogenase NADP-binding" evidence="1">
    <location>
        <begin position="1"/>
        <end position="106"/>
    </location>
</feature>
<gene>
    <name evidence="2" type="ORF">GUJ93_ZPchr0010g8516</name>
</gene>
<evidence type="ECO:0000313" key="2">
    <source>
        <dbReference type="EMBL" id="KAG8084556.1"/>
    </source>
</evidence>
<evidence type="ECO:0000259" key="1">
    <source>
        <dbReference type="Pfam" id="PF03446"/>
    </source>
</evidence>
<dbReference type="PANTHER" id="PTHR43060:SF15">
    <property type="entry name" value="3-HYDROXYISOBUTYRATE DEHYDROGENASE-LIKE 1, MITOCHONDRIAL-RELATED"/>
    <property type="match status" value="1"/>
</dbReference>
<comment type="caution">
    <text evidence="2">The sequence shown here is derived from an EMBL/GenBank/DDBJ whole genome shotgun (WGS) entry which is preliminary data.</text>
</comment>
<proteinExistence type="predicted"/>
<evidence type="ECO:0000313" key="3">
    <source>
        <dbReference type="Proteomes" id="UP000729402"/>
    </source>
</evidence>
<organism evidence="2 3">
    <name type="scientific">Zizania palustris</name>
    <name type="common">Northern wild rice</name>
    <dbReference type="NCBI Taxonomy" id="103762"/>
    <lineage>
        <taxon>Eukaryota</taxon>
        <taxon>Viridiplantae</taxon>
        <taxon>Streptophyta</taxon>
        <taxon>Embryophyta</taxon>
        <taxon>Tracheophyta</taxon>
        <taxon>Spermatophyta</taxon>
        <taxon>Magnoliopsida</taxon>
        <taxon>Liliopsida</taxon>
        <taxon>Poales</taxon>
        <taxon>Poaceae</taxon>
        <taxon>BOP clade</taxon>
        <taxon>Oryzoideae</taxon>
        <taxon>Oryzeae</taxon>
        <taxon>Zizaniinae</taxon>
        <taxon>Zizania</taxon>
    </lineage>
</organism>
<sequence length="164" mass="17417">MARDLLATSHALTVYNRTTSKVDGFIFCGAALVEIPCTTVTNIDVIFLIVGFLSDVCSTSLYPSTGALVSLGLGVVLVDMTTSDPILASKNATDMAVSPMMSLSMPPSLAVTIESIRVLRHGLALPGLVLMRQLYVLLLAHSEGSLDTQALISAFEQLNNTYLP</sequence>
<dbReference type="AlphaFoldDB" id="A0A8J5W8N3"/>
<dbReference type="Proteomes" id="UP000729402">
    <property type="component" value="Unassembled WGS sequence"/>
</dbReference>
<dbReference type="InterPro" id="IPR006115">
    <property type="entry name" value="6PGDH_NADP-bd"/>
</dbReference>
<dbReference type="EMBL" id="JAAALK010000082">
    <property type="protein sequence ID" value="KAG8084556.1"/>
    <property type="molecule type" value="Genomic_DNA"/>
</dbReference>
<dbReference type="OrthoDB" id="435038at2759"/>
<keyword evidence="3" id="KW-1185">Reference proteome</keyword>
<name>A0A8J5W8N3_ZIZPA</name>
<dbReference type="GO" id="GO:0050661">
    <property type="term" value="F:NADP binding"/>
    <property type="evidence" value="ECO:0007669"/>
    <property type="project" value="InterPro"/>
</dbReference>
<reference evidence="2" key="1">
    <citation type="journal article" date="2021" name="bioRxiv">
        <title>Whole Genome Assembly and Annotation of Northern Wild Rice, Zizania palustris L., Supports a Whole Genome Duplication in the Zizania Genus.</title>
        <authorList>
            <person name="Haas M."/>
            <person name="Kono T."/>
            <person name="Macchietto M."/>
            <person name="Millas R."/>
            <person name="McGilp L."/>
            <person name="Shao M."/>
            <person name="Duquette J."/>
            <person name="Hirsch C.N."/>
            <person name="Kimball J."/>
        </authorList>
    </citation>
    <scope>NUCLEOTIDE SEQUENCE</scope>
    <source>
        <tissue evidence="2">Fresh leaf tissue</tissue>
    </source>
</reference>
<reference evidence="2" key="2">
    <citation type="submission" date="2021-02" db="EMBL/GenBank/DDBJ databases">
        <authorList>
            <person name="Kimball J.A."/>
            <person name="Haas M.W."/>
            <person name="Macchietto M."/>
            <person name="Kono T."/>
            <person name="Duquette J."/>
            <person name="Shao M."/>
        </authorList>
    </citation>
    <scope>NUCLEOTIDE SEQUENCE</scope>
    <source>
        <tissue evidence="2">Fresh leaf tissue</tissue>
    </source>
</reference>
<dbReference type="Pfam" id="PF03446">
    <property type="entry name" value="NAD_binding_2"/>
    <property type="match status" value="1"/>
</dbReference>
<dbReference type="PANTHER" id="PTHR43060">
    <property type="entry name" value="3-HYDROXYISOBUTYRATE DEHYDROGENASE-LIKE 1, MITOCHONDRIAL-RELATED"/>
    <property type="match status" value="1"/>
</dbReference>
<accession>A0A8J5W8N3</accession>
<protein>
    <recommendedName>
        <fullName evidence="1">6-phosphogluconate dehydrogenase NADP-binding domain-containing protein</fullName>
    </recommendedName>
</protein>